<dbReference type="InterPro" id="IPR044142">
    <property type="entry name" value="AhpF_NTD_N"/>
</dbReference>
<dbReference type="Proteomes" id="UP000220629">
    <property type="component" value="Unassembled WGS sequence"/>
</dbReference>
<dbReference type="PANTHER" id="PTHR37170">
    <property type="entry name" value="GLUTAREDOXIN-RELATED"/>
    <property type="match status" value="1"/>
</dbReference>
<dbReference type="SUPFAM" id="SSF52833">
    <property type="entry name" value="Thioredoxin-like"/>
    <property type="match status" value="2"/>
</dbReference>
<dbReference type="InterPro" id="IPR036249">
    <property type="entry name" value="Thioredoxin-like_sf"/>
</dbReference>
<feature type="domain" description="Thioredoxin-like fold" evidence="1">
    <location>
        <begin position="126"/>
        <end position="191"/>
    </location>
</feature>
<evidence type="ECO:0000313" key="3">
    <source>
        <dbReference type="Proteomes" id="UP000220629"/>
    </source>
</evidence>
<evidence type="ECO:0000313" key="2">
    <source>
        <dbReference type="EMBL" id="PEH38480.1"/>
    </source>
</evidence>
<dbReference type="EMBL" id="PDDY01000004">
    <property type="protein sequence ID" value="PEH38480.1"/>
    <property type="molecule type" value="Genomic_DNA"/>
</dbReference>
<dbReference type="PROSITE" id="PS51354">
    <property type="entry name" value="GLUTAREDOXIN_2"/>
    <property type="match status" value="1"/>
</dbReference>
<organism evidence="2 3">
    <name type="scientific">Burkholderia gladioli</name>
    <name type="common">Pseudomonas marginata</name>
    <name type="synonym">Phytomonas marginata</name>
    <dbReference type="NCBI Taxonomy" id="28095"/>
    <lineage>
        <taxon>Bacteria</taxon>
        <taxon>Pseudomonadati</taxon>
        <taxon>Pseudomonadota</taxon>
        <taxon>Betaproteobacteria</taxon>
        <taxon>Burkholderiales</taxon>
        <taxon>Burkholderiaceae</taxon>
        <taxon>Burkholderia</taxon>
    </lineage>
</organism>
<dbReference type="Pfam" id="PF13192">
    <property type="entry name" value="Thioredoxin_3"/>
    <property type="match status" value="1"/>
</dbReference>
<dbReference type="AlphaFoldDB" id="A0A2A7S5H1"/>
<gene>
    <name evidence="2" type="ORF">CRM94_29290</name>
</gene>
<accession>A0A2A7S5H1</accession>
<name>A0A2A7S5H1_BURGA</name>
<dbReference type="RefSeq" id="WP_096748916.1">
    <property type="nucleotide sequence ID" value="NZ_CADEPO010000002.1"/>
</dbReference>
<proteinExistence type="predicted"/>
<dbReference type="PANTHER" id="PTHR37170:SF1">
    <property type="entry name" value="GLUTAREDOXIN-LIKE PROTEIN"/>
    <property type="match status" value="1"/>
</dbReference>
<evidence type="ECO:0000259" key="1">
    <source>
        <dbReference type="Pfam" id="PF13192"/>
    </source>
</evidence>
<reference evidence="3" key="1">
    <citation type="submission" date="2017-09" db="EMBL/GenBank/DDBJ databases">
        <title>FDA dAtabase for Regulatory Grade micrObial Sequences (FDA-ARGOS): Supporting development and validation of Infectious Disease Dx tests.</title>
        <authorList>
            <person name="Minogue T."/>
            <person name="Wolcott M."/>
            <person name="Wasieloski L."/>
            <person name="Aguilar W."/>
            <person name="Moore D."/>
            <person name="Tallon L."/>
            <person name="Sadzewicz L."/>
            <person name="Ott S."/>
            <person name="Zhao X."/>
            <person name="Nagaraj S."/>
            <person name="Vavikolanu K."/>
            <person name="Aluvathingal J."/>
            <person name="Nadendla S."/>
            <person name="Sichtig H."/>
        </authorList>
    </citation>
    <scope>NUCLEOTIDE SEQUENCE [LARGE SCALE GENOMIC DNA]</scope>
    <source>
        <strain evidence="3">FDAARGOS_390</strain>
    </source>
</reference>
<dbReference type="InterPro" id="IPR012336">
    <property type="entry name" value="Thioredoxin-like_fold"/>
</dbReference>
<dbReference type="Gene3D" id="3.40.30.80">
    <property type="match status" value="1"/>
</dbReference>
<protein>
    <recommendedName>
        <fullName evidence="1">Thioredoxin-like fold domain-containing protein</fullName>
    </recommendedName>
</protein>
<comment type="caution">
    <text evidence="2">The sequence shown here is derived from an EMBL/GenBank/DDBJ whole genome shotgun (WGS) entry which is preliminary data.</text>
</comment>
<dbReference type="CDD" id="cd02974">
    <property type="entry name" value="AhpF_NTD_N"/>
    <property type="match status" value="1"/>
</dbReference>
<sequence length="214" mass="22782">MLDARIKEQLKDKLLRYQTQAVEIAAAFDPGAESAKLRELLDEIVSVSARLTLVESTGDDMAAPSFSIGAPGEAPRIRFCGVPTGSEFTSVVLAILQVGGHRPKFDEALLAGIAALGGDYAFDTFVSLTCPYCQEVVQALNGIAALNPGIRHRVIDIGLFPEEARALGIEVVPTLLMNGEWFGEGRTTATQITARLTGIEADMREALRAAGIAP</sequence>